<dbReference type="AlphaFoldDB" id="A0A072VR90"/>
<dbReference type="Proteomes" id="UP000002051">
    <property type="component" value="Unassembled WGS sequence"/>
</dbReference>
<dbReference type="GO" id="GO:0043161">
    <property type="term" value="P:proteasome-mediated ubiquitin-dependent protein catabolic process"/>
    <property type="evidence" value="ECO:0000318"/>
    <property type="project" value="GO_Central"/>
</dbReference>
<feature type="domain" description="Ubiquitin-like" evidence="1">
    <location>
        <begin position="1"/>
        <end position="72"/>
    </location>
</feature>
<reference evidence="3" key="5">
    <citation type="journal article" date="2018" name="Nat. Plants">
        <title>Whole-genome landscape of Medicago truncatula symbiotic genes.</title>
        <authorList>
            <person name="Pecrix Y."/>
            <person name="Gamas P."/>
            <person name="Carrere S."/>
        </authorList>
    </citation>
    <scope>NUCLEOTIDE SEQUENCE</scope>
    <source>
        <tissue evidence="3">Leaves</tissue>
    </source>
</reference>
<reference evidence="2 5" key="1">
    <citation type="journal article" date="2011" name="Nature">
        <title>The Medicago genome provides insight into the evolution of rhizobial symbioses.</title>
        <authorList>
            <person name="Young N.D."/>
            <person name="Debelle F."/>
            <person name="Oldroyd G.E."/>
            <person name="Geurts R."/>
            <person name="Cannon S.B."/>
            <person name="Udvardi M.K."/>
            <person name="Benedito V.A."/>
            <person name="Mayer K.F."/>
            <person name="Gouzy J."/>
            <person name="Schoof H."/>
            <person name="Van de Peer Y."/>
            <person name="Proost S."/>
            <person name="Cook D.R."/>
            <person name="Meyers B.C."/>
            <person name="Spannagl M."/>
            <person name="Cheung F."/>
            <person name="De Mita S."/>
            <person name="Krishnakumar V."/>
            <person name="Gundlach H."/>
            <person name="Zhou S."/>
            <person name="Mudge J."/>
            <person name="Bharti A.K."/>
            <person name="Murray J.D."/>
            <person name="Naoumkina M.A."/>
            <person name="Rosen B."/>
            <person name="Silverstein K.A."/>
            <person name="Tang H."/>
            <person name="Rombauts S."/>
            <person name="Zhao P.X."/>
            <person name="Zhou P."/>
            <person name="Barbe V."/>
            <person name="Bardou P."/>
            <person name="Bechner M."/>
            <person name="Bellec A."/>
            <person name="Berger A."/>
            <person name="Berges H."/>
            <person name="Bidwell S."/>
            <person name="Bisseling T."/>
            <person name="Choisne N."/>
            <person name="Couloux A."/>
            <person name="Denny R."/>
            <person name="Deshpande S."/>
            <person name="Dai X."/>
            <person name="Doyle J.J."/>
            <person name="Dudez A.M."/>
            <person name="Farmer A.D."/>
            <person name="Fouteau S."/>
            <person name="Franken C."/>
            <person name="Gibelin C."/>
            <person name="Gish J."/>
            <person name="Goldstein S."/>
            <person name="Gonzalez A.J."/>
            <person name="Green P.J."/>
            <person name="Hallab A."/>
            <person name="Hartog M."/>
            <person name="Hua A."/>
            <person name="Humphray S.J."/>
            <person name="Jeong D.H."/>
            <person name="Jing Y."/>
            <person name="Jocker A."/>
            <person name="Kenton S.M."/>
            <person name="Kim D.J."/>
            <person name="Klee K."/>
            <person name="Lai H."/>
            <person name="Lang C."/>
            <person name="Lin S."/>
            <person name="Macmil S.L."/>
            <person name="Magdelenat G."/>
            <person name="Matthews L."/>
            <person name="McCorrison J."/>
            <person name="Monaghan E.L."/>
            <person name="Mun J.H."/>
            <person name="Najar F.Z."/>
            <person name="Nicholson C."/>
            <person name="Noirot C."/>
            <person name="O'Bleness M."/>
            <person name="Paule C.R."/>
            <person name="Poulain J."/>
            <person name="Prion F."/>
            <person name="Qin B."/>
            <person name="Qu C."/>
            <person name="Retzel E.F."/>
            <person name="Riddle C."/>
            <person name="Sallet E."/>
            <person name="Samain S."/>
            <person name="Samson N."/>
            <person name="Sanders I."/>
            <person name="Saurat O."/>
            <person name="Scarpelli C."/>
            <person name="Schiex T."/>
            <person name="Segurens B."/>
            <person name="Severin A.J."/>
            <person name="Sherrier D.J."/>
            <person name="Shi R."/>
            <person name="Sims S."/>
            <person name="Singer S.R."/>
            <person name="Sinharoy S."/>
            <person name="Sterck L."/>
            <person name="Viollet A."/>
            <person name="Wang B.B."/>
            <person name="Wang K."/>
            <person name="Wang M."/>
            <person name="Wang X."/>
            <person name="Warfsmann J."/>
            <person name="Weissenbach J."/>
            <person name="White D.D."/>
            <person name="White J.D."/>
            <person name="Wiley G.B."/>
            <person name="Wincker P."/>
            <person name="Xing Y."/>
            <person name="Yang L."/>
            <person name="Yao Z."/>
            <person name="Ying F."/>
            <person name="Zhai J."/>
            <person name="Zhou L."/>
            <person name="Zuber A."/>
            <person name="Denarie J."/>
            <person name="Dixon R.A."/>
            <person name="May G.D."/>
            <person name="Schwartz D.C."/>
            <person name="Rogers J."/>
            <person name="Quetier F."/>
            <person name="Town C.D."/>
            <person name="Roe B.A."/>
        </authorList>
    </citation>
    <scope>NUCLEOTIDE SEQUENCE [LARGE SCALE GENOMIC DNA]</scope>
    <source>
        <strain evidence="2">A17</strain>
        <strain evidence="4 5">cv. Jemalong A17</strain>
    </source>
</reference>
<dbReference type="KEGG" id="mtr:25485247"/>
<dbReference type="HOGENOM" id="CLU_085519_0_0_1"/>
<name>A0A072VR90_MEDTR</name>
<dbReference type="InterPro" id="IPR029071">
    <property type="entry name" value="Ubiquitin-like_domsf"/>
</dbReference>
<dbReference type="Gramene" id="rna6210">
    <property type="protein sequence ID" value="RHN82089.1"/>
    <property type="gene ID" value="gene6210"/>
</dbReference>
<dbReference type="Pfam" id="PF00240">
    <property type="entry name" value="ubiquitin"/>
    <property type="match status" value="2"/>
</dbReference>
<dbReference type="GO" id="GO:0070628">
    <property type="term" value="F:proteasome binding"/>
    <property type="evidence" value="ECO:0000318"/>
    <property type="project" value="GO_Central"/>
</dbReference>
<reference evidence="6" key="4">
    <citation type="journal article" date="2018" name="Nat. Plants">
        <title>Whole-genome landscape of Medicago truncatula symbiotic genes.</title>
        <authorList>
            <person name="Pecrix Y."/>
            <person name="Staton S.E."/>
            <person name="Sallet E."/>
            <person name="Lelandais-Briere C."/>
            <person name="Moreau S."/>
            <person name="Carrere S."/>
            <person name="Blein T."/>
            <person name="Jardinaud M.F."/>
            <person name="Latrasse D."/>
            <person name="Zouine M."/>
            <person name="Zahm M."/>
            <person name="Kreplak J."/>
            <person name="Mayjonade B."/>
            <person name="Satge C."/>
            <person name="Perez M."/>
            <person name="Cauet S."/>
            <person name="Marande W."/>
            <person name="Chantry-Darmon C."/>
            <person name="Lopez-Roques C."/>
            <person name="Bouchez O."/>
            <person name="Berard A."/>
            <person name="Debelle F."/>
            <person name="Munos S."/>
            <person name="Bendahmane A."/>
            <person name="Berges H."/>
            <person name="Niebel A."/>
            <person name="Buitink J."/>
            <person name="Frugier F."/>
            <person name="Benhamed M."/>
            <person name="Crespi M."/>
            <person name="Gouzy J."/>
            <person name="Gamas P."/>
        </authorList>
    </citation>
    <scope>NUCLEOTIDE SEQUENCE [LARGE SCALE GENOMIC DNA]</scope>
    <source>
        <strain evidence="6">cv. Jemalong A17</strain>
    </source>
</reference>
<evidence type="ECO:0000259" key="1">
    <source>
        <dbReference type="PROSITE" id="PS50053"/>
    </source>
</evidence>
<dbReference type="GO" id="GO:0005829">
    <property type="term" value="C:cytosol"/>
    <property type="evidence" value="ECO:0000318"/>
    <property type="project" value="GO_Central"/>
</dbReference>
<dbReference type="GO" id="GO:0043130">
    <property type="term" value="F:ubiquitin binding"/>
    <property type="evidence" value="ECO:0000318"/>
    <property type="project" value="GO_Central"/>
</dbReference>
<dbReference type="STRING" id="3880.A0A072VR90"/>
<dbReference type="Proteomes" id="UP000265566">
    <property type="component" value="Chromosome 1"/>
</dbReference>
<dbReference type="PANTHER" id="PTHR10621:SF38">
    <property type="entry name" value="UBIQUITIN DOMAIN-CONTAINING PROTEIN 7SL RNA1-RELATED"/>
    <property type="match status" value="1"/>
</dbReference>
<protein>
    <submittedName>
        <fullName evidence="2">Ubiquitin family protein</fullName>
    </submittedName>
</protein>
<accession>A0A072VR90</accession>
<dbReference type="EMBL" id="CM001217">
    <property type="protein sequence ID" value="KEH43923.1"/>
    <property type="molecule type" value="Genomic_DNA"/>
</dbReference>
<dbReference type="PROSITE" id="PS50053">
    <property type="entry name" value="UBIQUITIN_2"/>
    <property type="match status" value="2"/>
</dbReference>
<organism evidence="2 5">
    <name type="scientific">Medicago truncatula</name>
    <name type="common">Barrel medic</name>
    <name type="synonym">Medicago tribuloides</name>
    <dbReference type="NCBI Taxonomy" id="3880"/>
    <lineage>
        <taxon>Eukaryota</taxon>
        <taxon>Viridiplantae</taxon>
        <taxon>Streptophyta</taxon>
        <taxon>Embryophyta</taxon>
        <taxon>Tracheophyta</taxon>
        <taxon>Spermatophyta</taxon>
        <taxon>Magnoliopsida</taxon>
        <taxon>eudicotyledons</taxon>
        <taxon>Gunneridae</taxon>
        <taxon>Pentapetalae</taxon>
        <taxon>rosids</taxon>
        <taxon>fabids</taxon>
        <taxon>Fabales</taxon>
        <taxon>Fabaceae</taxon>
        <taxon>Papilionoideae</taxon>
        <taxon>50 kb inversion clade</taxon>
        <taxon>NPAAA clade</taxon>
        <taxon>Hologalegina</taxon>
        <taxon>IRL clade</taxon>
        <taxon>Trifolieae</taxon>
        <taxon>Medicago</taxon>
    </lineage>
</organism>
<dbReference type="CDD" id="cd17039">
    <property type="entry name" value="Ubl_ubiquitin_like"/>
    <property type="match status" value="2"/>
</dbReference>
<evidence type="ECO:0000313" key="2">
    <source>
        <dbReference type="EMBL" id="KEH43923.1"/>
    </source>
</evidence>
<keyword evidence="5" id="KW-1185">Reference proteome</keyword>
<dbReference type="InterPro" id="IPR000626">
    <property type="entry name" value="Ubiquitin-like_dom"/>
</dbReference>
<dbReference type="Gene3D" id="3.10.20.90">
    <property type="entry name" value="Phosphatidylinositol 3-kinase Catalytic Subunit, Chain A, domain 1"/>
    <property type="match status" value="2"/>
</dbReference>
<gene>
    <name evidence="4" type="primary">25485247</name>
    <name evidence="2" type="ordered locus">MTR_1g105515</name>
    <name evidence="3" type="ORF">MtrunA17_Chr1g0206101</name>
</gene>
<dbReference type="EMBL" id="PSQE01000001">
    <property type="protein sequence ID" value="RHN82089.1"/>
    <property type="molecule type" value="Genomic_DNA"/>
</dbReference>
<dbReference type="GO" id="GO:0005654">
    <property type="term" value="C:nucleoplasm"/>
    <property type="evidence" value="ECO:0000318"/>
    <property type="project" value="GO_Central"/>
</dbReference>
<evidence type="ECO:0000313" key="4">
    <source>
        <dbReference type="EnsemblPlants" id="KEH43923"/>
    </source>
</evidence>
<reference evidence="4" key="3">
    <citation type="submission" date="2015-04" db="UniProtKB">
        <authorList>
            <consortium name="EnsemblPlants"/>
        </authorList>
    </citation>
    <scope>IDENTIFICATION</scope>
    <source>
        <strain evidence="4">cv. Jemalong A17</strain>
    </source>
</reference>
<dbReference type="PANTHER" id="PTHR10621">
    <property type="entry name" value="UV EXCISION REPAIR PROTEIN RAD23"/>
    <property type="match status" value="1"/>
</dbReference>
<dbReference type="EnsemblPlants" id="KEH43923">
    <property type="protein sequence ID" value="KEH43923"/>
    <property type="gene ID" value="MTR_1g105515"/>
</dbReference>
<dbReference type="SUPFAM" id="SSF54236">
    <property type="entry name" value="Ubiquitin-like"/>
    <property type="match status" value="3"/>
</dbReference>
<feature type="domain" description="Ubiquitin-like" evidence="1">
    <location>
        <begin position="77"/>
        <end position="150"/>
    </location>
</feature>
<dbReference type="GO" id="GO:0031593">
    <property type="term" value="F:polyubiquitin modification-dependent protein binding"/>
    <property type="evidence" value="ECO:0000318"/>
    <property type="project" value="GO_Central"/>
</dbReference>
<proteinExistence type="predicted"/>
<evidence type="ECO:0000313" key="6">
    <source>
        <dbReference type="Proteomes" id="UP000265566"/>
    </source>
</evidence>
<evidence type="ECO:0000313" key="3">
    <source>
        <dbReference type="EMBL" id="RHN82089.1"/>
    </source>
</evidence>
<reference evidence="2 5" key="2">
    <citation type="journal article" date="2014" name="BMC Genomics">
        <title>An improved genome release (version Mt4.0) for the model legume Medicago truncatula.</title>
        <authorList>
            <person name="Tang H."/>
            <person name="Krishnakumar V."/>
            <person name="Bidwell S."/>
            <person name="Rosen B."/>
            <person name="Chan A."/>
            <person name="Zhou S."/>
            <person name="Gentzbittel L."/>
            <person name="Childs K.L."/>
            <person name="Yandell M."/>
            <person name="Gundlach H."/>
            <person name="Mayer K.F."/>
            <person name="Schwartz D.C."/>
            <person name="Town C.D."/>
        </authorList>
    </citation>
    <scope>GENOME REANNOTATION</scope>
    <source>
        <strain evidence="2">A17</strain>
        <strain evidence="4 5">cv. Jemalong A17</strain>
    </source>
</reference>
<dbReference type="SMART" id="SM00213">
    <property type="entry name" value="UBQ"/>
    <property type="match status" value="2"/>
</dbReference>
<evidence type="ECO:0000313" key="5">
    <source>
        <dbReference type="Proteomes" id="UP000002051"/>
    </source>
</evidence>
<dbReference type="OrthoDB" id="1092599at2759"/>
<sequence length="263" mass="30117">MDVTFMRESGESFTMEIGHSETFLEVKKKIEKHHNIPVSKQVFFFNDQLLQDDQIIWLSGLTNASAIHLHLTSDPPIRILVQLYESDSNFPLEINRSNTVLQLKHKIHEVYTHIPVNEMSVQFSSFKGDHVFNNQSLQELGVSNNSIVLVFTIKNFLEPKKAPVATLPPVPEFSTPSRKLSLNVVPMAIRGKDDFIVDDIESCAEVSELRKFLECYNSSVLPEDRRYFFIHNQSVMHEDKSFQWHGVQDGDTIELFDGHVSGT</sequence>